<sequence>MNAKKKQRQKLQINFSVIKNRRRERGERRENIHGNLWWRNLTKCGMLQRRMFSLTTPRFIVVMFKVAIG</sequence>
<gene>
    <name evidence="1" type="ORF">ISN45_Aa08g029660</name>
</gene>
<keyword evidence="2" id="KW-1185">Reference proteome</keyword>
<dbReference type="EMBL" id="JAEFBK010000013">
    <property type="protein sequence ID" value="KAG7535539.1"/>
    <property type="molecule type" value="Genomic_DNA"/>
</dbReference>
<proteinExistence type="predicted"/>
<evidence type="ECO:0000313" key="2">
    <source>
        <dbReference type="Proteomes" id="UP000694240"/>
    </source>
</evidence>
<protein>
    <submittedName>
        <fullName evidence="1">Uncharacterized protein</fullName>
    </submittedName>
</protein>
<evidence type="ECO:0000313" key="1">
    <source>
        <dbReference type="EMBL" id="KAG7535539.1"/>
    </source>
</evidence>
<comment type="caution">
    <text evidence="1">The sequence shown here is derived from an EMBL/GenBank/DDBJ whole genome shotgun (WGS) entry which is preliminary data.</text>
</comment>
<dbReference type="AlphaFoldDB" id="A0A8T1XSL7"/>
<accession>A0A8T1XSL7</accession>
<reference evidence="1 2" key="1">
    <citation type="submission" date="2020-12" db="EMBL/GenBank/DDBJ databases">
        <title>Concerted genomic and epigenomic changes stabilize Arabidopsis allopolyploids.</title>
        <authorList>
            <person name="Chen Z."/>
        </authorList>
    </citation>
    <scope>NUCLEOTIDE SEQUENCE [LARGE SCALE GENOMIC DNA]</scope>
    <source>
        <strain evidence="1">Allo738</strain>
        <tissue evidence="1">Leaf</tissue>
    </source>
</reference>
<name>A0A8T1XSL7_9BRAS</name>
<dbReference type="Proteomes" id="UP000694240">
    <property type="component" value="Chromosome 13"/>
</dbReference>
<organism evidence="1 2">
    <name type="scientific">Arabidopsis thaliana x Arabidopsis arenosa</name>
    <dbReference type="NCBI Taxonomy" id="1240361"/>
    <lineage>
        <taxon>Eukaryota</taxon>
        <taxon>Viridiplantae</taxon>
        <taxon>Streptophyta</taxon>
        <taxon>Embryophyta</taxon>
        <taxon>Tracheophyta</taxon>
        <taxon>Spermatophyta</taxon>
        <taxon>Magnoliopsida</taxon>
        <taxon>eudicotyledons</taxon>
        <taxon>Gunneridae</taxon>
        <taxon>Pentapetalae</taxon>
        <taxon>rosids</taxon>
        <taxon>malvids</taxon>
        <taxon>Brassicales</taxon>
        <taxon>Brassicaceae</taxon>
        <taxon>Camelineae</taxon>
        <taxon>Arabidopsis</taxon>
    </lineage>
</organism>